<feature type="transmembrane region" description="Helical" evidence="2">
    <location>
        <begin position="200"/>
        <end position="221"/>
    </location>
</feature>
<feature type="compositionally biased region" description="Acidic residues" evidence="1">
    <location>
        <begin position="164"/>
        <end position="174"/>
    </location>
</feature>
<evidence type="ECO:0000259" key="4">
    <source>
        <dbReference type="Pfam" id="PF07987"/>
    </source>
</evidence>
<dbReference type="RefSeq" id="WP_239676848.1">
    <property type="nucleotide sequence ID" value="NZ_CP070499.1"/>
</dbReference>
<dbReference type="InterPro" id="IPR038507">
    <property type="entry name" value="YcnI-like_sf"/>
</dbReference>
<dbReference type="InterPro" id="IPR012533">
    <property type="entry name" value="YcnI-copper_dom"/>
</dbReference>
<name>A0A895YEY8_9ACTN</name>
<sequence>MSTVIRRGGIAIAATGVLLAALAAPAAAHVTADPNEVSSGYATSLLRVPHGCDGEATTAIRVQVPDGIENLRPQQVGGWEIEISDDEIAWVGGDLPDTEFQEFGINFRVLDDAPEILWFPTIQECGDTEHRWIDIPETLDGWGALDEPAPYVINSVSGGASDEDHGDEADDAADQDAASNESDNGETDEAAGETGGGTDAVAVIALVAALAALATGVAALVTGRRRGSTGS</sequence>
<keyword evidence="2" id="KW-0812">Transmembrane</keyword>
<dbReference type="Pfam" id="PF07987">
    <property type="entry name" value="DUF1775"/>
    <property type="match status" value="1"/>
</dbReference>
<evidence type="ECO:0000256" key="1">
    <source>
        <dbReference type="SAM" id="MobiDB-lite"/>
    </source>
</evidence>
<reference evidence="5" key="1">
    <citation type="submission" date="2021-02" db="EMBL/GenBank/DDBJ databases">
        <title>Natrosporangium hydrolyticum gen. nov., sp. nov, a haloalkaliphilic actinobacterium from a soda solonchak soil.</title>
        <authorList>
            <person name="Sorokin D.Y."/>
            <person name="Khijniak T.V."/>
            <person name="Zakharycheva A.P."/>
            <person name="Boueva O.V."/>
            <person name="Ariskina E.V."/>
            <person name="Hahnke R.L."/>
            <person name="Bunk B."/>
            <person name="Sproer C."/>
            <person name="Schumann P."/>
            <person name="Evtushenko L.I."/>
            <person name="Kublanov I.V."/>
        </authorList>
    </citation>
    <scope>NUCLEOTIDE SEQUENCE</scope>
    <source>
        <strain evidence="5">DSM 106523</strain>
    </source>
</reference>
<feature type="domain" description="YncI copper-binding" evidence="4">
    <location>
        <begin position="29"/>
        <end position="152"/>
    </location>
</feature>
<feature type="region of interest" description="Disordered" evidence="1">
    <location>
        <begin position="153"/>
        <end position="195"/>
    </location>
</feature>
<keyword evidence="3" id="KW-0732">Signal</keyword>
<keyword evidence="2" id="KW-0472">Membrane</keyword>
<evidence type="ECO:0000313" key="6">
    <source>
        <dbReference type="Proteomes" id="UP000662857"/>
    </source>
</evidence>
<protein>
    <submittedName>
        <fullName evidence="5">YcnI family protein</fullName>
    </submittedName>
</protein>
<dbReference type="CDD" id="cd08545">
    <property type="entry name" value="YcnI_like"/>
    <property type="match status" value="1"/>
</dbReference>
<dbReference type="EMBL" id="CP070499">
    <property type="protein sequence ID" value="QSB14695.1"/>
    <property type="molecule type" value="Genomic_DNA"/>
</dbReference>
<evidence type="ECO:0000256" key="2">
    <source>
        <dbReference type="SAM" id="Phobius"/>
    </source>
</evidence>
<proteinExistence type="predicted"/>
<feature type="signal peptide" evidence="3">
    <location>
        <begin position="1"/>
        <end position="28"/>
    </location>
</feature>
<dbReference type="Gene3D" id="2.60.40.2230">
    <property type="entry name" value="Uncharacterised protein YcnI-like PF07987, DUF1775"/>
    <property type="match status" value="1"/>
</dbReference>
<evidence type="ECO:0000256" key="3">
    <source>
        <dbReference type="SAM" id="SignalP"/>
    </source>
</evidence>
<accession>A0A895YEY8</accession>
<organism evidence="5 6">
    <name type="scientific">Natronosporangium hydrolyticum</name>
    <dbReference type="NCBI Taxonomy" id="2811111"/>
    <lineage>
        <taxon>Bacteria</taxon>
        <taxon>Bacillati</taxon>
        <taxon>Actinomycetota</taxon>
        <taxon>Actinomycetes</taxon>
        <taxon>Micromonosporales</taxon>
        <taxon>Micromonosporaceae</taxon>
        <taxon>Natronosporangium</taxon>
    </lineage>
</organism>
<gene>
    <name evidence="5" type="ORF">JQS43_25105</name>
</gene>
<evidence type="ECO:0000313" key="5">
    <source>
        <dbReference type="EMBL" id="QSB14695.1"/>
    </source>
</evidence>
<dbReference type="Proteomes" id="UP000662857">
    <property type="component" value="Chromosome"/>
</dbReference>
<keyword evidence="2" id="KW-1133">Transmembrane helix</keyword>
<keyword evidence="6" id="KW-1185">Reference proteome</keyword>
<dbReference type="KEGG" id="nhy:JQS43_25105"/>
<feature type="chain" id="PRO_5038876234" evidence="3">
    <location>
        <begin position="29"/>
        <end position="231"/>
    </location>
</feature>
<dbReference type="AlphaFoldDB" id="A0A895YEY8"/>